<sequence length="36" mass="4305">MVSNVFFQIHIPYLNFSNSISRLYKKVTENATFFTF</sequence>
<name>A0A8S5PP08_9CAUD</name>
<proteinExistence type="predicted"/>
<reference evidence="1" key="1">
    <citation type="journal article" date="2021" name="Proc. Natl. Acad. Sci. U.S.A.">
        <title>A Catalog of Tens of Thousands of Viruses from Human Metagenomes Reveals Hidden Associations with Chronic Diseases.</title>
        <authorList>
            <person name="Tisza M.J."/>
            <person name="Buck C.B."/>
        </authorList>
    </citation>
    <scope>NUCLEOTIDE SEQUENCE</scope>
    <source>
        <strain evidence="1">Ct7xv9</strain>
    </source>
</reference>
<evidence type="ECO:0000313" key="1">
    <source>
        <dbReference type="EMBL" id="DAE07940.1"/>
    </source>
</evidence>
<organism evidence="1">
    <name type="scientific">Siphoviridae sp. ct7xv9</name>
    <dbReference type="NCBI Taxonomy" id="2825355"/>
    <lineage>
        <taxon>Viruses</taxon>
        <taxon>Duplodnaviria</taxon>
        <taxon>Heunggongvirae</taxon>
        <taxon>Uroviricota</taxon>
        <taxon>Caudoviricetes</taxon>
    </lineage>
</organism>
<dbReference type="EMBL" id="BK015459">
    <property type="protein sequence ID" value="DAE07940.1"/>
    <property type="molecule type" value="Genomic_DNA"/>
</dbReference>
<protein>
    <submittedName>
        <fullName evidence="1">Uncharacterized protein</fullName>
    </submittedName>
</protein>
<accession>A0A8S5PP08</accession>